<keyword evidence="2" id="KW-1185">Reference proteome</keyword>
<protein>
    <submittedName>
        <fullName evidence="1">Uncharacterized protein</fullName>
    </submittedName>
</protein>
<dbReference type="RefSeq" id="YP_009997954.1">
    <property type="nucleotide sequence ID" value="NC_052979.1"/>
</dbReference>
<dbReference type="GeneID" id="62680469"/>
<organism evidence="1 2">
    <name type="scientific">Providencia phage Kokobel1</name>
    <dbReference type="NCBI Taxonomy" id="2783540"/>
    <lineage>
        <taxon>Viruses</taxon>
        <taxon>Duplodnaviria</taxon>
        <taxon>Heunggongvirae</taxon>
        <taxon>Uroviricota</taxon>
        <taxon>Caudoviricetes</taxon>
        <taxon>Casjensviridae</taxon>
        <taxon>Kokobelvirus</taxon>
        <taxon>Kokobelvirus kokobel1</taxon>
    </lineage>
</organism>
<evidence type="ECO:0000313" key="2">
    <source>
        <dbReference type="Proteomes" id="UP000663201"/>
    </source>
</evidence>
<dbReference type="KEGG" id="vg:62680469"/>
<proteinExistence type="predicted"/>
<reference evidence="1" key="1">
    <citation type="submission" date="2020-10" db="EMBL/GenBank/DDBJ databases">
        <authorList>
            <person name="Ben Porat S."/>
            <person name="Alkalay-Oren S."/>
            <person name="Coppenhagen-Glazer S."/>
            <person name="Hazan R."/>
        </authorList>
    </citation>
    <scope>NUCLEOTIDE SEQUENCE</scope>
</reference>
<dbReference type="Proteomes" id="UP000663201">
    <property type="component" value="Segment"/>
</dbReference>
<dbReference type="EMBL" id="MW145139">
    <property type="protein sequence ID" value="QPB11490.1"/>
    <property type="molecule type" value="Genomic_DNA"/>
</dbReference>
<accession>A0A873WG58</accession>
<name>A0A873WG58_9CAUD</name>
<sequence>MNSAITIPFDMFKKAYKLNVSALAGSYYFYAVVSEKAAPNCLEKFIDDILNKATIPIAISEERIDARGLIERDSFIRAEIVQDLIYKKIGDMYISLPICPVKEPTISIHP</sequence>
<evidence type="ECO:0000313" key="1">
    <source>
        <dbReference type="EMBL" id="QPB11490.1"/>
    </source>
</evidence>